<dbReference type="EMBL" id="JH823218">
    <property type="protein sequence ID" value="EKC41000.1"/>
    <property type="molecule type" value="Genomic_DNA"/>
</dbReference>
<dbReference type="AlphaFoldDB" id="K1RHL3"/>
<keyword evidence="2" id="KW-0812">Transmembrane</keyword>
<dbReference type="InterPro" id="IPR020846">
    <property type="entry name" value="MFS_dom"/>
</dbReference>
<evidence type="ECO:0000259" key="5">
    <source>
        <dbReference type="PROSITE" id="PS50850"/>
    </source>
</evidence>
<evidence type="ECO:0000256" key="4">
    <source>
        <dbReference type="ARBA" id="ARBA00023136"/>
    </source>
</evidence>
<dbReference type="HOGENOM" id="CLU_498992_0_0_1"/>
<evidence type="ECO:0000256" key="1">
    <source>
        <dbReference type="ARBA" id="ARBA00004141"/>
    </source>
</evidence>
<evidence type="ECO:0000313" key="6">
    <source>
        <dbReference type="EMBL" id="EKC41000.1"/>
    </source>
</evidence>
<evidence type="ECO:0000256" key="3">
    <source>
        <dbReference type="ARBA" id="ARBA00022989"/>
    </source>
</evidence>
<dbReference type="InterPro" id="IPR005829">
    <property type="entry name" value="Sugar_transporter_CS"/>
</dbReference>
<accession>K1RHL3</accession>
<gene>
    <name evidence="6" type="ORF">CGI_10025304</name>
</gene>
<dbReference type="GO" id="GO:0022857">
    <property type="term" value="F:transmembrane transporter activity"/>
    <property type="evidence" value="ECO:0007669"/>
    <property type="project" value="InterPro"/>
</dbReference>
<reference evidence="6" key="1">
    <citation type="journal article" date="2012" name="Nature">
        <title>The oyster genome reveals stress adaptation and complexity of shell formation.</title>
        <authorList>
            <person name="Zhang G."/>
            <person name="Fang X."/>
            <person name="Guo X."/>
            <person name="Li L."/>
            <person name="Luo R."/>
            <person name="Xu F."/>
            <person name="Yang P."/>
            <person name="Zhang L."/>
            <person name="Wang X."/>
            <person name="Qi H."/>
            <person name="Xiong Z."/>
            <person name="Que H."/>
            <person name="Xie Y."/>
            <person name="Holland P.W."/>
            <person name="Paps J."/>
            <person name="Zhu Y."/>
            <person name="Wu F."/>
            <person name="Chen Y."/>
            <person name="Wang J."/>
            <person name="Peng C."/>
            <person name="Meng J."/>
            <person name="Yang L."/>
            <person name="Liu J."/>
            <person name="Wen B."/>
            <person name="Zhang N."/>
            <person name="Huang Z."/>
            <person name="Zhu Q."/>
            <person name="Feng Y."/>
            <person name="Mount A."/>
            <person name="Hedgecock D."/>
            <person name="Xu Z."/>
            <person name="Liu Y."/>
            <person name="Domazet-Loso T."/>
            <person name="Du Y."/>
            <person name="Sun X."/>
            <person name="Zhang S."/>
            <person name="Liu B."/>
            <person name="Cheng P."/>
            <person name="Jiang X."/>
            <person name="Li J."/>
            <person name="Fan D."/>
            <person name="Wang W."/>
            <person name="Fu W."/>
            <person name="Wang T."/>
            <person name="Wang B."/>
            <person name="Zhang J."/>
            <person name="Peng Z."/>
            <person name="Li Y."/>
            <person name="Li N."/>
            <person name="Wang J."/>
            <person name="Chen M."/>
            <person name="He Y."/>
            <person name="Tan F."/>
            <person name="Song X."/>
            <person name="Zheng Q."/>
            <person name="Huang R."/>
            <person name="Yang H."/>
            <person name="Du X."/>
            <person name="Chen L."/>
            <person name="Yang M."/>
            <person name="Gaffney P.M."/>
            <person name="Wang S."/>
            <person name="Luo L."/>
            <person name="She Z."/>
            <person name="Ming Y."/>
            <person name="Huang W."/>
            <person name="Zhang S."/>
            <person name="Huang B."/>
            <person name="Zhang Y."/>
            <person name="Qu T."/>
            <person name="Ni P."/>
            <person name="Miao G."/>
            <person name="Wang J."/>
            <person name="Wang Q."/>
            <person name="Steinberg C.E."/>
            <person name="Wang H."/>
            <person name="Li N."/>
            <person name="Qian L."/>
            <person name="Zhang G."/>
            <person name="Li Y."/>
            <person name="Yang H."/>
            <person name="Liu X."/>
            <person name="Wang J."/>
            <person name="Yin Y."/>
            <person name="Wang J."/>
        </authorList>
    </citation>
    <scope>NUCLEOTIDE SEQUENCE [LARGE SCALE GENOMIC DNA]</scope>
    <source>
        <strain evidence="6">05x7-T-G4-1.051#20</strain>
    </source>
</reference>
<dbReference type="Gene3D" id="1.20.1250.20">
    <property type="entry name" value="MFS general substrate transporter like domains"/>
    <property type="match status" value="1"/>
</dbReference>
<dbReference type="GO" id="GO:0016020">
    <property type="term" value="C:membrane"/>
    <property type="evidence" value="ECO:0007669"/>
    <property type="project" value="UniProtKB-SubCell"/>
</dbReference>
<dbReference type="PROSITE" id="PS00217">
    <property type="entry name" value="SUGAR_TRANSPORT_2"/>
    <property type="match status" value="1"/>
</dbReference>
<sequence length="546" mass="61012">MGGLLASGFIAGQIADLIGRKPTFFLSLLLLAVSNLVCGFAVSWQMFAAARFVIGLACGMYLTVFFNFVLEFIPIRYRAMIMAIPAWPVFAALFGLVSWWLRDWQYLHYASAIITVPFLFGVFVVPESFRWLVSHYKTKQAEVVIARIAAVNGKKKPDVTKLIEITRKKEEMKQDKKYSILDIFRHKSLMKHSFLLWFIWLASGYSYYAISFGVEELSGDLYLNMFLLSAVEIPAQAVTWFFNNCIGRKWTCCLFYMIAALGGLAVGVVQVLNPANSSVIINGCAMVAKLGVAAAWAALMTFTTETYPTVVRNIGYGCANSISRVGAMVAPQIVQLSKSVSGLMYFLCGTLMFLSSISAALVPETKGKVMENQIRKSGKAELYKLESGETSTASPTDADVTTGYINSFFITKEENKHIKLVNKSDVSVNLTLEILGKIGNESTSFDILLRNTNPNNASATLFQKQYIVEEKDMSKDGVITVQFPIKGDYFAVFGFYKVFLVAGLQNSSSFNESIPLFISYDEEIDQVYINKRRDFFTFKAYHKDKK</sequence>
<feature type="domain" description="Major facilitator superfamily (MFS) profile" evidence="5">
    <location>
        <begin position="1"/>
        <end position="366"/>
    </location>
</feature>
<dbReference type="PROSITE" id="PS00216">
    <property type="entry name" value="SUGAR_TRANSPORT_1"/>
    <property type="match status" value="1"/>
</dbReference>
<organism evidence="6">
    <name type="scientific">Magallana gigas</name>
    <name type="common">Pacific oyster</name>
    <name type="synonym">Crassostrea gigas</name>
    <dbReference type="NCBI Taxonomy" id="29159"/>
    <lineage>
        <taxon>Eukaryota</taxon>
        <taxon>Metazoa</taxon>
        <taxon>Spiralia</taxon>
        <taxon>Lophotrochozoa</taxon>
        <taxon>Mollusca</taxon>
        <taxon>Bivalvia</taxon>
        <taxon>Autobranchia</taxon>
        <taxon>Pteriomorphia</taxon>
        <taxon>Ostreida</taxon>
        <taxon>Ostreoidea</taxon>
        <taxon>Ostreidae</taxon>
        <taxon>Magallana</taxon>
    </lineage>
</organism>
<proteinExistence type="predicted"/>
<keyword evidence="4" id="KW-0472">Membrane</keyword>
<evidence type="ECO:0000256" key="2">
    <source>
        <dbReference type="ARBA" id="ARBA00022692"/>
    </source>
</evidence>
<dbReference type="Pfam" id="PF00083">
    <property type="entry name" value="Sugar_tr"/>
    <property type="match status" value="1"/>
</dbReference>
<protein>
    <submittedName>
        <fullName evidence="6">Organic cation transporter protein</fullName>
    </submittedName>
</protein>
<dbReference type="InParanoid" id="K1RHL3"/>
<name>K1RHL3_MAGGI</name>
<dbReference type="InterPro" id="IPR005828">
    <property type="entry name" value="MFS_sugar_transport-like"/>
</dbReference>
<dbReference type="InterPro" id="IPR036259">
    <property type="entry name" value="MFS_trans_sf"/>
</dbReference>
<keyword evidence="3" id="KW-1133">Transmembrane helix</keyword>
<dbReference type="SUPFAM" id="SSF103473">
    <property type="entry name" value="MFS general substrate transporter"/>
    <property type="match status" value="1"/>
</dbReference>
<dbReference type="PROSITE" id="PS50850">
    <property type="entry name" value="MFS"/>
    <property type="match status" value="1"/>
</dbReference>
<comment type="subcellular location">
    <subcellularLocation>
        <location evidence="1">Membrane</location>
        <topology evidence="1">Multi-pass membrane protein</topology>
    </subcellularLocation>
</comment>
<dbReference type="PANTHER" id="PTHR24064">
    <property type="entry name" value="SOLUTE CARRIER FAMILY 22 MEMBER"/>
    <property type="match status" value="1"/>
</dbReference>